<name>A0ABV2TR24_9RHOO</name>
<reference evidence="2 3" key="1">
    <citation type="submission" date="2024-07" db="EMBL/GenBank/DDBJ databases">
        <title>Uliginosibacterium flavum JJ3220;KACC:17644.</title>
        <authorList>
            <person name="Kim M.K."/>
        </authorList>
    </citation>
    <scope>NUCLEOTIDE SEQUENCE [LARGE SCALE GENOMIC DNA]</scope>
    <source>
        <strain evidence="2 3">KACC:17644</strain>
    </source>
</reference>
<dbReference type="Pfam" id="PF11736">
    <property type="entry name" value="DUF3299"/>
    <property type="match status" value="1"/>
</dbReference>
<keyword evidence="3" id="KW-1185">Reference proteome</keyword>
<evidence type="ECO:0000313" key="3">
    <source>
        <dbReference type="Proteomes" id="UP001549691"/>
    </source>
</evidence>
<dbReference type="EMBL" id="JBEWZI010000039">
    <property type="protein sequence ID" value="MET7016384.1"/>
    <property type="molecule type" value="Genomic_DNA"/>
</dbReference>
<dbReference type="RefSeq" id="WP_354602842.1">
    <property type="nucleotide sequence ID" value="NZ_JBEWZI010000039.1"/>
</dbReference>
<accession>A0ABV2TR24</accession>
<dbReference type="Proteomes" id="UP001549691">
    <property type="component" value="Unassembled WGS sequence"/>
</dbReference>
<dbReference type="Gene3D" id="2.40.50.870">
    <property type="entry name" value="Protein of unknown function (DUF3299)"/>
    <property type="match status" value="1"/>
</dbReference>
<keyword evidence="1" id="KW-0732">Signal</keyword>
<evidence type="ECO:0000313" key="2">
    <source>
        <dbReference type="EMBL" id="MET7016384.1"/>
    </source>
</evidence>
<dbReference type="InterPro" id="IPR021727">
    <property type="entry name" value="DUF3299"/>
</dbReference>
<feature type="signal peptide" evidence="1">
    <location>
        <begin position="1"/>
        <end position="30"/>
    </location>
</feature>
<gene>
    <name evidence="2" type="ORF">ABXR19_19530</name>
</gene>
<evidence type="ECO:0000256" key="1">
    <source>
        <dbReference type="SAM" id="SignalP"/>
    </source>
</evidence>
<organism evidence="2 3">
    <name type="scientific">Uliginosibacterium flavum</name>
    <dbReference type="NCBI Taxonomy" id="1396831"/>
    <lineage>
        <taxon>Bacteria</taxon>
        <taxon>Pseudomonadati</taxon>
        <taxon>Pseudomonadota</taxon>
        <taxon>Betaproteobacteria</taxon>
        <taxon>Rhodocyclales</taxon>
        <taxon>Zoogloeaceae</taxon>
        <taxon>Uliginosibacterium</taxon>
    </lineage>
</organism>
<protein>
    <submittedName>
        <fullName evidence="2">DUF3299 domain-containing protein</fullName>
    </submittedName>
</protein>
<feature type="chain" id="PRO_5046357445" evidence="1">
    <location>
        <begin position="31"/>
        <end position="202"/>
    </location>
</feature>
<sequence>MNSERPARVRTLKPLVLSLLLLMAMPLACAADAPFKLGDRLAPAGGKATPAYRELTWYQLTPAEWDPMAGVKREDIARMRDGDPRATALLKKLQDAWKNAPTVPELDKQAVRIAGFLVPLDADRNTVREFLLVPYFGACIHTPPPPSNQAIHVKMDKPFKGRMMEAFWISGTLHIEQGESPFGATAYRMQGRGTEPYQMPDR</sequence>
<proteinExistence type="predicted"/>
<comment type="caution">
    <text evidence="2">The sequence shown here is derived from an EMBL/GenBank/DDBJ whole genome shotgun (WGS) entry which is preliminary data.</text>
</comment>